<comment type="caution">
    <text evidence="1">The sequence shown here is derived from an EMBL/GenBank/DDBJ whole genome shotgun (WGS) entry which is preliminary data.</text>
</comment>
<name>A0A9P1J4E1_9PELO</name>
<reference evidence="1" key="1">
    <citation type="submission" date="2022-11" db="EMBL/GenBank/DDBJ databases">
        <authorList>
            <person name="Kikuchi T."/>
        </authorList>
    </citation>
    <scope>NUCLEOTIDE SEQUENCE</scope>
    <source>
        <strain evidence="1">PS1010</strain>
    </source>
</reference>
<evidence type="ECO:0000313" key="2">
    <source>
        <dbReference type="Proteomes" id="UP001152747"/>
    </source>
</evidence>
<protein>
    <submittedName>
        <fullName evidence="1">Uncharacterized protein</fullName>
    </submittedName>
</protein>
<dbReference type="EMBL" id="CANHGI010000006">
    <property type="protein sequence ID" value="CAI5456502.1"/>
    <property type="molecule type" value="Genomic_DNA"/>
</dbReference>
<dbReference type="AlphaFoldDB" id="A0A9P1J4E1"/>
<evidence type="ECO:0000313" key="1">
    <source>
        <dbReference type="EMBL" id="CAI5456502.1"/>
    </source>
</evidence>
<organism evidence="1 2">
    <name type="scientific">Caenorhabditis angaria</name>
    <dbReference type="NCBI Taxonomy" id="860376"/>
    <lineage>
        <taxon>Eukaryota</taxon>
        <taxon>Metazoa</taxon>
        <taxon>Ecdysozoa</taxon>
        <taxon>Nematoda</taxon>
        <taxon>Chromadorea</taxon>
        <taxon>Rhabditida</taxon>
        <taxon>Rhabditina</taxon>
        <taxon>Rhabditomorpha</taxon>
        <taxon>Rhabditoidea</taxon>
        <taxon>Rhabditidae</taxon>
        <taxon>Peloderinae</taxon>
        <taxon>Caenorhabditis</taxon>
    </lineage>
</organism>
<keyword evidence="2" id="KW-1185">Reference proteome</keyword>
<proteinExistence type="predicted"/>
<gene>
    <name evidence="1" type="ORF">CAMP_LOCUS19139</name>
</gene>
<dbReference type="Proteomes" id="UP001152747">
    <property type="component" value="Unassembled WGS sequence"/>
</dbReference>
<sequence length="146" mass="17095">MDCNYPTTFPYINARPISNDDDVQIIEEKETKCLFERLLIKNSPSNSIEQVICYKKLLFYWKPDCAALRVLANIKKPVDEIRLALFKEFSEDILKQPQIYQVSKTLSLDRLHLTNQQFRQLSAKNVSMLIGNLTEQNIVDFLKSFF</sequence>
<accession>A0A9P1J4E1</accession>